<dbReference type="KEGG" id="smas:HUE87_10590"/>
<dbReference type="AlphaFoldDB" id="A0A7S7RQ44"/>
<evidence type="ECO:0000313" key="2">
    <source>
        <dbReference type="Proteomes" id="UP000593836"/>
    </source>
</evidence>
<protein>
    <submittedName>
        <fullName evidence="1">Uncharacterized protein</fullName>
    </submittedName>
</protein>
<dbReference type="Proteomes" id="UP000593836">
    <property type="component" value="Chromosome"/>
</dbReference>
<reference evidence="1 2" key="1">
    <citation type="submission" date="2020-05" db="EMBL/GenBank/DDBJ databases">
        <title>Sulfurimonas marisnigri, sp. nov., and Sulfurimonas baltica, sp. nov., manganese oxide reducing chemolithoautotrophs of the class Epsilonproteobacteria isolated from the pelagic redoxclines of the Black and Baltic Seas and emended description of the genus Sulfurimonas.</title>
        <authorList>
            <person name="Henkel J.V."/>
            <person name="Laudan C."/>
            <person name="Werner J."/>
            <person name="Neu T."/>
            <person name="Plewe S."/>
            <person name="Sproer C."/>
            <person name="Bunk B."/>
            <person name="Schulz-Vogt H.N."/>
        </authorList>
    </citation>
    <scope>NUCLEOTIDE SEQUENCE [LARGE SCALE GENOMIC DNA]</scope>
    <source>
        <strain evidence="1 2">SoZ1</strain>
    </source>
</reference>
<sequence>MKTIQINNPDIENFISSQYGNDTEGLLSDFVKFVKLSLNDGYPAISKDEAKRRVAKAVEDVKSGEAVLLSQEEYDTDMKEFINSL</sequence>
<accession>A0A7S7RQ44</accession>
<gene>
    <name evidence="1" type="ORF">HUE87_10590</name>
</gene>
<organism evidence="1 2">
    <name type="scientific">Candidatus Sulfurimonas marisnigri</name>
    <dbReference type="NCBI Taxonomy" id="2740405"/>
    <lineage>
        <taxon>Bacteria</taxon>
        <taxon>Pseudomonadati</taxon>
        <taxon>Campylobacterota</taxon>
        <taxon>Epsilonproteobacteria</taxon>
        <taxon>Campylobacterales</taxon>
        <taxon>Sulfurimonadaceae</taxon>
        <taxon>Sulfurimonas</taxon>
    </lineage>
</organism>
<proteinExistence type="predicted"/>
<name>A0A7S7RQ44_9BACT</name>
<evidence type="ECO:0000313" key="1">
    <source>
        <dbReference type="EMBL" id="QOY54311.1"/>
    </source>
</evidence>
<keyword evidence="2" id="KW-1185">Reference proteome</keyword>
<dbReference type="RefSeq" id="WP_194366356.1">
    <property type="nucleotide sequence ID" value="NZ_CP054493.1"/>
</dbReference>
<dbReference type="EMBL" id="CP054493">
    <property type="protein sequence ID" value="QOY54311.1"/>
    <property type="molecule type" value="Genomic_DNA"/>
</dbReference>